<accession>A0A1J8R381</accession>
<evidence type="ECO:0000256" key="2">
    <source>
        <dbReference type="ARBA" id="ARBA00009824"/>
    </source>
</evidence>
<evidence type="ECO:0008006" key="9">
    <source>
        <dbReference type="Google" id="ProtNLM"/>
    </source>
</evidence>
<keyword evidence="5 6" id="KW-0472">Membrane</keyword>
<feature type="transmembrane region" description="Helical" evidence="6">
    <location>
        <begin position="185"/>
        <end position="209"/>
    </location>
</feature>
<dbReference type="Proteomes" id="UP000183567">
    <property type="component" value="Unassembled WGS sequence"/>
</dbReference>
<dbReference type="GO" id="GO:0016020">
    <property type="term" value="C:membrane"/>
    <property type="evidence" value="ECO:0007669"/>
    <property type="project" value="UniProtKB-SubCell"/>
</dbReference>
<proteinExistence type="inferred from homology"/>
<dbReference type="STRING" id="180088.A0A1J8R381"/>
<evidence type="ECO:0000256" key="5">
    <source>
        <dbReference type="ARBA" id="ARBA00023136"/>
    </source>
</evidence>
<dbReference type="Pfam" id="PF05277">
    <property type="entry name" value="DUF726"/>
    <property type="match status" value="1"/>
</dbReference>
<dbReference type="PANTHER" id="PTHR17920:SF22">
    <property type="entry name" value="DUF726 DOMAIN PROTEIN (AFU_ORTHOLOGUE AFUA_2G12860)"/>
    <property type="match status" value="1"/>
</dbReference>
<keyword evidence="3 6" id="KW-0812">Transmembrane</keyword>
<keyword evidence="4 6" id="KW-1133">Transmembrane helix</keyword>
<dbReference type="InterPro" id="IPR007941">
    <property type="entry name" value="DUF726"/>
</dbReference>
<evidence type="ECO:0000313" key="7">
    <source>
        <dbReference type="EMBL" id="OJA20097.1"/>
    </source>
</evidence>
<comment type="caution">
    <text evidence="7">The sequence shown here is derived from an EMBL/GenBank/DDBJ whole genome shotgun (WGS) entry which is preliminary data.</text>
</comment>
<dbReference type="OrthoDB" id="277931at2759"/>
<gene>
    <name evidence="7" type="ORF">AZE42_07710</name>
</gene>
<comment type="subcellular location">
    <subcellularLocation>
        <location evidence="1">Membrane</location>
        <topology evidence="1">Multi-pass membrane protein</topology>
    </subcellularLocation>
</comment>
<sequence length="550" mass="58684">MTSDMSTQNLTSTDLSEQDRETVFLYFFRRLTAYRNTIETYALTEAALLRPSGCFNDSRTLEFSQALNSWGQSILENAWIACQGPGGGGELVCPILDPLADTTVGELPKTPEERVFTTITNTVLLLHITTSKQYSAYTRAFLSSLAPIDEPTVVTALKDPERVLRKIHRQAQRVRERHAESGRALRVAGAGFGAIAGGVLIGVTGGLAAPLVGAGVAALLGGLGIGGTAVGVLATGLASSSAICGALFGTYGARSSARMVERHTKEVSDLAVLPVRTQSNQGTLAVRLCISGWVSSREDITAPWTIFGGDDTFALQWEVEALQAVSNALRGLTRSLALKYVGVKILKRTILASLLSALSPIALIKIGKIIDNPWMNARALALKTGAVLAELLASRAFGNRPITLVGYSLGSLVIFEALRCLTKLSPLKTWGLIQDVFLFGTPVSTNLTTWSSVRRLVSGRLVNGYCTSDFVLAILSRASDATWGVAGLQSVDVQGVENVQCEGVEGHLQWRGMIGRCLMDCHAPGIVTSEVDSQLETMAEQMELPESGSP</sequence>
<reference evidence="7 8" key="1">
    <citation type="submission" date="2016-03" db="EMBL/GenBank/DDBJ databases">
        <title>Comparative genomics of the ectomycorrhizal sister species Rhizopogon vinicolor and Rhizopogon vesiculosus (Basidiomycota: Boletales) reveals a divergence of the mating type B locus.</title>
        <authorList>
            <person name="Mujic A.B."/>
            <person name="Kuo A."/>
            <person name="Tritt A."/>
            <person name="Lipzen A."/>
            <person name="Chen C."/>
            <person name="Johnson J."/>
            <person name="Sharma A."/>
            <person name="Barry K."/>
            <person name="Grigoriev I.V."/>
            <person name="Spatafora J.W."/>
        </authorList>
    </citation>
    <scope>NUCLEOTIDE SEQUENCE [LARGE SCALE GENOMIC DNA]</scope>
    <source>
        <strain evidence="7 8">AM-OR11-056</strain>
    </source>
</reference>
<protein>
    <recommendedName>
        <fullName evidence="9">DUF726-domain-containing protein</fullName>
    </recommendedName>
</protein>
<dbReference type="InterPro" id="IPR029058">
    <property type="entry name" value="AB_hydrolase_fold"/>
</dbReference>
<comment type="similarity">
    <text evidence="2">Belongs to the TMCO4 family.</text>
</comment>
<evidence type="ECO:0000256" key="3">
    <source>
        <dbReference type="ARBA" id="ARBA00022692"/>
    </source>
</evidence>
<evidence type="ECO:0000256" key="4">
    <source>
        <dbReference type="ARBA" id="ARBA00022989"/>
    </source>
</evidence>
<keyword evidence="8" id="KW-1185">Reference proteome</keyword>
<dbReference type="PANTHER" id="PTHR17920">
    <property type="entry name" value="TRANSMEMBRANE AND COILED-COIL DOMAIN-CONTAINING PROTEIN 4 TMCO4"/>
    <property type="match status" value="1"/>
</dbReference>
<evidence type="ECO:0000256" key="6">
    <source>
        <dbReference type="SAM" id="Phobius"/>
    </source>
</evidence>
<dbReference type="AlphaFoldDB" id="A0A1J8R381"/>
<dbReference type="EMBL" id="LVVM01000730">
    <property type="protein sequence ID" value="OJA20097.1"/>
    <property type="molecule type" value="Genomic_DNA"/>
</dbReference>
<evidence type="ECO:0000313" key="8">
    <source>
        <dbReference type="Proteomes" id="UP000183567"/>
    </source>
</evidence>
<dbReference type="SUPFAM" id="SSF53474">
    <property type="entry name" value="alpha/beta-Hydrolases"/>
    <property type="match status" value="1"/>
</dbReference>
<name>A0A1J8R381_9AGAM</name>
<evidence type="ECO:0000256" key="1">
    <source>
        <dbReference type="ARBA" id="ARBA00004141"/>
    </source>
</evidence>
<organism evidence="7 8">
    <name type="scientific">Rhizopogon vesiculosus</name>
    <dbReference type="NCBI Taxonomy" id="180088"/>
    <lineage>
        <taxon>Eukaryota</taxon>
        <taxon>Fungi</taxon>
        <taxon>Dikarya</taxon>
        <taxon>Basidiomycota</taxon>
        <taxon>Agaricomycotina</taxon>
        <taxon>Agaricomycetes</taxon>
        <taxon>Agaricomycetidae</taxon>
        <taxon>Boletales</taxon>
        <taxon>Suillineae</taxon>
        <taxon>Rhizopogonaceae</taxon>
        <taxon>Rhizopogon</taxon>
    </lineage>
</organism>